<evidence type="ECO:0000313" key="3">
    <source>
        <dbReference type="Proteomes" id="UP001293254"/>
    </source>
</evidence>
<keyword evidence="3" id="KW-1185">Reference proteome</keyword>
<protein>
    <recommendedName>
        <fullName evidence="1">RNase H type-1 domain-containing protein</fullName>
    </recommendedName>
</protein>
<comment type="caution">
    <text evidence="2">The sequence shown here is derived from an EMBL/GenBank/DDBJ whole genome shotgun (WGS) entry which is preliminary data.</text>
</comment>
<dbReference type="Pfam" id="PF13456">
    <property type="entry name" value="RVT_3"/>
    <property type="match status" value="1"/>
</dbReference>
<dbReference type="Proteomes" id="UP001293254">
    <property type="component" value="Unassembled WGS sequence"/>
</dbReference>
<accession>A0AAE1YYX1</accession>
<gene>
    <name evidence="2" type="ORF">Salat_0184600</name>
</gene>
<dbReference type="InterPro" id="IPR052929">
    <property type="entry name" value="RNase_H-like_EbsB-rel"/>
</dbReference>
<dbReference type="EMBL" id="JACGWO010000001">
    <property type="protein sequence ID" value="KAK4438503.1"/>
    <property type="molecule type" value="Genomic_DNA"/>
</dbReference>
<reference evidence="2" key="1">
    <citation type="submission" date="2020-06" db="EMBL/GenBank/DDBJ databases">
        <authorList>
            <person name="Li T."/>
            <person name="Hu X."/>
            <person name="Zhang T."/>
            <person name="Song X."/>
            <person name="Zhang H."/>
            <person name="Dai N."/>
            <person name="Sheng W."/>
            <person name="Hou X."/>
            <person name="Wei L."/>
        </authorList>
    </citation>
    <scope>NUCLEOTIDE SEQUENCE</scope>
    <source>
        <strain evidence="2">3651</strain>
        <tissue evidence="2">Leaf</tissue>
    </source>
</reference>
<dbReference type="InterPro" id="IPR002156">
    <property type="entry name" value="RNaseH_domain"/>
</dbReference>
<dbReference type="Gene3D" id="3.30.420.10">
    <property type="entry name" value="Ribonuclease H-like superfamily/Ribonuclease H"/>
    <property type="match status" value="1"/>
</dbReference>
<dbReference type="GO" id="GO:0003676">
    <property type="term" value="F:nucleic acid binding"/>
    <property type="evidence" value="ECO:0007669"/>
    <property type="project" value="InterPro"/>
</dbReference>
<feature type="domain" description="RNase H type-1" evidence="1">
    <location>
        <begin position="83"/>
        <end position="202"/>
    </location>
</feature>
<sequence>MALVSASMEAKESNRFLCICWTLWWCKNIKIMSSKCINPEEVISFVERYLNAFLAQNADTAISPAQQGATSWEGPLVGSIKLNFDGTLLDGGSTMRIGVVARNEKGECLVLRTKRVNKRGNGEFAEALAAWEAIQLAACHGWTSVIIEGDCAVLVNKLRVVNRGLSPVGTIILDILRLVDCFAPCQFTCVKRNLNSVAHCLA</sequence>
<evidence type="ECO:0000313" key="2">
    <source>
        <dbReference type="EMBL" id="KAK4438503.1"/>
    </source>
</evidence>
<dbReference type="InterPro" id="IPR012337">
    <property type="entry name" value="RNaseH-like_sf"/>
</dbReference>
<dbReference type="AlphaFoldDB" id="A0AAE1YYX1"/>
<dbReference type="GO" id="GO:0004523">
    <property type="term" value="F:RNA-DNA hybrid ribonuclease activity"/>
    <property type="evidence" value="ECO:0007669"/>
    <property type="project" value="InterPro"/>
</dbReference>
<dbReference type="InterPro" id="IPR036397">
    <property type="entry name" value="RNaseH_sf"/>
</dbReference>
<organism evidence="2 3">
    <name type="scientific">Sesamum alatum</name>
    <dbReference type="NCBI Taxonomy" id="300844"/>
    <lineage>
        <taxon>Eukaryota</taxon>
        <taxon>Viridiplantae</taxon>
        <taxon>Streptophyta</taxon>
        <taxon>Embryophyta</taxon>
        <taxon>Tracheophyta</taxon>
        <taxon>Spermatophyta</taxon>
        <taxon>Magnoliopsida</taxon>
        <taxon>eudicotyledons</taxon>
        <taxon>Gunneridae</taxon>
        <taxon>Pentapetalae</taxon>
        <taxon>asterids</taxon>
        <taxon>lamiids</taxon>
        <taxon>Lamiales</taxon>
        <taxon>Pedaliaceae</taxon>
        <taxon>Sesamum</taxon>
    </lineage>
</organism>
<dbReference type="PANTHER" id="PTHR47074">
    <property type="entry name" value="BNAC02G40300D PROTEIN"/>
    <property type="match status" value="1"/>
</dbReference>
<proteinExistence type="predicted"/>
<dbReference type="PANTHER" id="PTHR47074:SF21">
    <property type="entry name" value="RNASE H TYPE-1 DOMAIN-CONTAINING PROTEIN"/>
    <property type="match status" value="1"/>
</dbReference>
<dbReference type="SUPFAM" id="SSF53098">
    <property type="entry name" value="Ribonuclease H-like"/>
    <property type="match status" value="1"/>
</dbReference>
<evidence type="ECO:0000259" key="1">
    <source>
        <dbReference type="Pfam" id="PF13456"/>
    </source>
</evidence>
<dbReference type="InterPro" id="IPR044730">
    <property type="entry name" value="RNase_H-like_dom_plant"/>
</dbReference>
<dbReference type="CDD" id="cd06222">
    <property type="entry name" value="RNase_H_like"/>
    <property type="match status" value="1"/>
</dbReference>
<reference evidence="2" key="2">
    <citation type="journal article" date="2024" name="Plant">
        <title>Genomic evolution and insights into agronomic trait innovations of Sesamum species.</title>
        <authorList>
            <person name="Miao H."/>
            <person name="Wang L."/>
            <person name="Qu L."/>
            <person name="Liu H."/>
            <person name="Sun Y."/>
            <person name="Le M."/>
            <person name="Wang Q."/>
            <person name="Wei S."/>
            <person name="Zheng Y."/>
            <person name="Lin W."/>
            <person name="Duan Y."/>
            <person name="Cao H."/>
            <person name="Xiong S."/>
            <person name="Wang X."/>
            <person name="Wei L."/>
            <person name="Li C."/>
            <person name="Ma Q."/>
            <person name="Ju M."/>
            <person name="Zhao R."/>
            <person name="Li G."/>
            <person name="Mu C."/>
            <person name="Tian Q."/>
            <person name="Mei H."/>
            <person name="Zhang T."/>
            <person name="Gao T."/>
            <person name="Zhang H."/>
        </authorList>
    </citation>
    <scope>NUCLEOTIDE SEQUENCE</scope>
    <source>
        <strain evidence="2">3651</strain>
    </source>
</reference>
<name>A0AAE1YYX1_9LAMI</name>